<dbReference type="InterPro" id="IPR013094">
    <property type="entry name" value="AB_hydrolase_3"/>
</dbReference>
<reference evidence="3 4" key="1">
    <citation type="journal article" date="2022" name="Nat. Plants">
        <title>Genomes of leafy and leafless Platanthera orchids illuminate the evolution of mycoheterotrophy.</title>
        <authorList>
            <person name="Li M.H."/>
            <person name="Liu K.W."/>
            <person name="Li Z."/>
            <person name="Lu H.C."/>
            <person name="Ye Q.L."/>
            <person name="Zhang D."/>
            <person name="Wang J.Y."/>
            <person name="Li Y.F."/>
            <person name="Zhong Z.M."/>
            <person name="Liu X."/>
            <person name="Yu X."/>
            <person name="Liu D.K."/>
            <person name="Tu X.D."/>
            <person name="Liu B."/>
            <person name="Hao Y."/>
            <person name="Liao X.Y."/>
            <person name="Jiang Y.T."/>
            <person name="Sun W.H."/>
            <person name="Chen J."/>
            <person name="Chen Y.Q."/>
            <person name="Ai Y."/>
            <person name="Zhai J.W."/>
            <person name="Wu S.S."/>
            <person name="Zhou Z."/>
            <person name="Hsiao Y.Y."/>
            <person name="Wu W.L."/>
            <person name="Chen Y.Y."/>
            <person name="Lin Y.F."/>
            <person name="Hsu J.L."/>
            <person name="Li C.Y."/>
            <person name="Wang Z.W."/>
            <person name="Zhao X."/>
            <person name="Zhong W.Y."/>
            <person name="Ma X.K."/>
            <person name="Ma L."/>
            <person name="Huang J."/>
            <person name="Chen G.Z."/>
            <person name="Huang M.Z."/>
            <person name="Huang L."/>
            <person name="Peng D.H."/>
            <person name="Luo Y.B."/>
            <person name="Zou S.Q."/>
            <person name="Chen S.P."/>
            <person name="Lan S."/>
            <person name="Tsai W.C."/>
            <person name="Van de Peer Y."/>
            <person name="Liu Z.J."/>
        </authorList>
    </citation>
    <scope>NUCLEOTIDE SEQUENCE [LARGE SCALE GENOMIC DNA]</scope>
    <source>
        <strain evidence="3">Lor287</strain>
    </source>
</reference>
<dbReference type="GO" id="GO:0016787">
    <property type="term" value="F:hydrolase activity"/>
    <property type="evidence" value="ECO:0007669"/>
    <property type="project" value="InterPro"/>
</dbReference>
<protein>
    <submittedName>
        <fullName evidence="3">Carboxylesterase 2</fullName>
    </submittedName>
</protein>
<dbReference type="PANTHER" id="PTHR23024">
    <property type="entry name" value="ARYLACETAMIDE DEACETYLASE"/>
    <property type="match status" value="1"/>
</dbReference>
<feature type="domain" description="Alpha/beta hydrolase fold-3" evidence="2">
    <location>
        <begin position="85"/>
        <end position="300"/>
    </location>
</feature>
<dbReference type="Gene3D" id="3.40.50.1820">
    <property type="entry name" value="alpha/beta hydrolase"/>
    <property type="match status" value="1"/>
</dbReference>
<organism evidence="3 4">
    <name type="scientific">Platanthera zijinensis</name>
    <dbReference type="NCBI Taxonomy" id="2320716"/>
    <lineage>
        <taxon>Eukaryota</taxon>
        <taxon>Viridiplantae</taxon>
        <taxon>Streptophyta</taxon>
        <taxon>Embryophyta</taxon>
        <taxon>Tracheophyta</taxon>
        <taxon>Spermatophyta</taxon>
        <taxon>Magnoliopsida</taxon>
        <taxon>Liliopsida</taxon>
        <taxon>Asparagales</taxon>
        <taxon>Orchidaceae</taxon>
        <taxon>Orchidoideae</taxon>
        <taxon>Orchideae</taxon>
        <taxon>Orchidinae</taxon>
        <taxon>Platanthera</taxon>
    </lineage>
</organism>
<dbReference type="PANTHER" id="PTHR23024:SF589">
    <property type="entry name" value="CARBOXYLESTERASE 17-RELATED"/>
    <property type="match status" value="1"/>
</dbReference>
<dbReference type="PROSITE" id="PS01174">
    <property type="entry name" value="LIPASE_GDXG_SER"/>
    <property type="match status" value="1"/>
</dbReference>
<name>A0AAP0BEI5_9ASPA</name>
<proteinExistence type="predicted"/>
<accession>A0AAP0BEI5</accession>
<sequence>MVDPAPKTAAPAPPEGEEVEIEFHGFFRLYKNGRFERLVGTDKVPASLDPDTRVESKDVTIDQDTGVSARLYLPPVAINQKLPVLVYFHGGAFCLESSASPTYHRHLNTLSSLTPLLAVSVEYRLVPEHPLPAAYDDSWAAIRWVFSLTDPWLAEHADLDRVFLAGDSAGGNIAHNMAIRVREFPETGITIKGVALIHPYFWGSEPVGSEITDPEFRAEMNKIWNFLYPGTTGPDDPKVNPFADGAPNLALLGCEKLLVTVAENDPVKHRGKAYYEKLKESDWGGEVELLETPDAEHVFHLFSPDTEEAKGKIKILVNFFNKQ</sequence>
<keyword evidence="4" id="KW-1185">Reference proteome</keyword>
<feature type="active site" evidence="1">
    <location>
        <position position="168"/>
    </location>
</feature>
<gene>
    <name evidence="3" type="primary">CXE2</name>
    <name evidence="3" type="ORF">KSP39_PZI012695</name>
</gene>
<dbReference type="SUPFAM" id="SSF53474">
    <property type="entry name" value="alpha/beta-Hydrolases"/>
    <property type="match status" value="1"/>
</dbReference>
<evidence type="ECO:0000313" key="4">
    <source>
        <dbReference type="Proteomes" id="UP001418222"/>
    </source>
</evidence>
<dbReference type="Pfam" id="PF07859">
    <property type="entry name" value="Abhydrolase_3"/>
    <property type="match status" value="1"/>
</dbReference>
<evidence type="ECO:0000313" key="3">
    <source>
        <dbReference type="EMBL" id="KAK8936698.1"/>
    </source>
</evidence>
<dbReference type="Proteomes" id="UP001418222">
    <property type="component" value="Unassembled WGS sequence"/>
</dbReference>
<dbReference type="AlphaFoldDB" id="A0AAP0BEI5"/>
<dbReference type="InterPro" id="IPR050466">
    <property type="entry name" value="Carboxylest/Gibb_receptor"/>
</dbReference>
<dbReference type="InterPro" id="IPR029058">
    <property type="entry name" value="AB_hydrolase_fold"/>
</dbReference>
<dbReference type="EMBL" id="JBBWWQ010000010">
    <property type="protein sequence ID" value="KAK8936698.1"/>
    <property type="molecule type" value="Genomic_DNA"/>
</dbReference>
<evidence type="ECO:0000256" key="1">
    <source>
        <dbReference type="PROSITE-ProRule" id="PRU10038"/>
    </source>
</evidence>
<evidence type="ECO:0000259" key="2">
    <source>
        <dbReference type="Pfam" id="PF07859"/>
    </source>
</evidence>
<dbReference type="InterPro" id="IPR033140">
    <property type="entry name" value="Lipase_GDXG_put_SER_AS"/>
</dbReference>
<comment type="caution">
    <text evidence="3">The sequence shown here is derived from an EMBL/GenBank/DDBJ whole genome shotgun (WGS) entry which is preliminary data.</text>
</comment>